<dbReference type="EMBL" id="CP016379">
    <property type="protein sequence ID" value="AZR74179.1"/>
    <property type="molecule type" value="Genomic_DNA"/>
</dbReference>
<dbReference type="PRINTS" id="PR01100">
    <property type="entry name" value="SHIKIMTKNASE"/>
</dbReference>
<dbReference type="KEGG" id="aft:BBF96_12700"/>
<keyword evidence="4 11" id="KW-0028">Amino-acid biosynthesis</keyword>
<evidence type="ECO:0000256" key="8">
    <source>
        <dbReference type="ARBA" id="ARBA00022840"/>
    </source>
</evidence>
<dbReference type="Pfam" id="PF01202">
    <property type="entry name" value="SKI"/>
    <property type="match status" value="1"/>
</dbReference>
<evidence type="ECO:0000256" key="2">
    <source>
        <dbReference type="ARBA" id="ARBA00006997"/>
    </source>
</evidence>
<dbReference type="GO" id="GO:0008652">
    <property type="term" value="P:amino acid biosynthetic process"/>
    <property type="evidence" value="ECO:0007669"/>
    <property type="project" value="UniProtKB-KW"/>
</dbReference>
<keyword evidence="7 11" id="KW-0418">Kinase</keyword>
<comment type="pathway">
    <text evidence="1 11">Metabolic intermediate biosynthesis; chorismate biosynthesis; chorismate from D-erythrose 4-phosphate and phosphoenolpyruvate: step 5/7.</text>
</comment>
<dbReference type="CDD" id="cd00464">
    <property type="entry name" value="SK"/>
    <property type="match status" value="1"/>
</dbReference>
<keyword evidence="6 11" id="KW-0547">Nucleotide-binding</keyword>
<feature type="binding site" evidence="11">
    <location>
        <position position="83"/>
    </location>
    <ligand>
        <name>substrate</name>
    </ligand>
</feature>
<keyword evidence="8 11" id="KW-0067">ATP-binding</keyword>
<dbReference type="Proteomes" id="UP000267250">
    <property type="component" value="Chromosome"/>
</dbReference>
<dbReference type="RefSeq" id="WP_127017535.1">
    <property type="nucleotide sequence ID" value="NZ_CP016379.1"/>
</dbReference>
<evidence type="ECO:0000256" key="5">
    <source>
        <dbReference type="ARBA" id="ARBA00022679"/>
    </source>
</evidence>
<dbReference type="InterPro" id="IPR031322">
    <property type="entry name" value="Shikimate/glucono_kinase"/>
</dbReference>
<evidence type="ECO:0000256" key="7">
    <source>
        <dbReference type="ARBA" id="ARBA00022777"/>
    </source>
</evidence>
<keyword evidence="11" id="KW-0963">Cytoplasm</keyword>
<dbReference type="PROSITE" id="PS01128">
    <property type="entry name" value="SHIKIMATE_KINASE"/>
    <property type="match status" value="1"/>
</dbReference>
<dbReference type="InterPro" id="IPR023000">
    <property type="entry name" value="Shikimate_kinase_CS"/>
</dbReference>
<comment type="cofactor">
    <cofactor evidence="11">
        <name>Mg(2+)</name>
        <dbReference type="ChEBI" id="CHEBI:18420"/>
    </cofactor>
    <text evidence="11">Binds 1 Mg(2+) ion per subunit.</text>
</comment>
<dbReference type="GO" id="GO:0009423">
    <property type="term" value="P:chorismate biosynthetic process"/>
    <property type="evidence" value="ECO:0007669"/>
    <property type="project" value="UniProtKB-UniRule"/>
</dbReference>
<dbReference type="PANTHER" id="PTHR21087">
    <property type="entry name" value="SHIKIMATE KINASE"/>
    <property type="match status" value="1"/>
</dbReference>
<accession>A0A3S9T0W0</accession>
<feature type="binding site" evidence="11">
    <location>
        <position position="37"/>
    </location>
    <ligand>
        <name>substrate</name>
    </ligand>
</feature>
<feature type="binding site" evidence="11">
    <location>
        <begin position="15"/>
        <end position="20"/>
    </location>
    <ligand>
        <name>ATP</name>
        <dbReference type="ChEBI" id="CHEBI:30616"/>
    </ligand>
</feature>
<dbReference type="Gene3D" id="3.40.50.300">
    <property type="entry name" value="P-loop containing nucleotide triphosphate hydrolases"/>
    <property type="match status" value="1"/>
</dbReference>
<reference evidence="12 13" key="1">
    <citation type="submission" date="2016-07" db="EMBL/GenBank/DDBJ databases">
        <title>Genome and transcriptome analysis of iron-reducing fermentative bacteria Anoxybacter fermentans.</title>
        <authorList>
            <person name="Zeng X."/>
            <person name="Shao Z."/>
        </authorList>
    </citation>
    <scope>NUCLEOTIDE SEQUENCE [LARGE SCALE GENOMIC DNA]</scope>
    <source>
        <strain evidence="12 13">DY22613</strain>
    </source>
</reference>
<comment type="caution">
    <text evidence="11">Lacks conserved residue(s) required for the propagation of feature annotation.</text>
</comment>
<dbReference type="GO" id="GO:0005829">
    <property type="term" value="C:cytosol"/>
    <property type="evidence" value="ECO:0007669"/>
    <property type="project" value="TreeGrafter"/>
</dbReference>
<feature type="binding site" evidence="11">
    <location>
        <position position="121"/>
    </location>
    <ligand>
        <name>ATP</name>
        <dbReference type="ChEBI" id="CHEBI:30616"/>
    </ligand>
</feature>
<dbReference type="GO" id="GO:0005524">
    <property type="term" value="F:ATP binding"/>
    <property type="evidence" value="ECO:0007669"/>
    <property type="project" value="UniProtKB-UniRule"/>
</dbReference>
<feature type="binding site" evidence="11">
    <location>
        <position position="19"/>
    </location>
    <ligand>
        <name>Mg(2+)</name>
        <dbReference type="ChEBI" id="CHEBI:18420"/>
    </ligand>
</feature>
<proteinExistence type="inferred from homology"/>
<sequence length="179" mass="20164">MKLEDKNIVLIGMMGSGKTTVGKMLAKEMSLNFVDTDKELEEKIGRSISEIFATDGEDEFRRLEEEIVKQVAERGGQVIATGGGVVLKPENIKVLRKKGIIIFLYTAPQVLIKRLKDDDSRPLIKCSDPERRLKELLRIRLPLYRKAAQIEVDTGRLTPDQVVRVLVEKIQEGSGCRKS</sequence>
<evidence type="ECO:0000256" key="6">
    <source>
        <dbReference type="ARBA" id="ARBA00022741"/>
    </source>
</evidence>
<dbReference type="UniPathway" id="UPA00053">
    <property type="reaction ID" value="UER00088"/>
</dbReference>
<comment type="function">
    <text evidence="11">Catalyzes the specific phosphorylation of the 3-hydroxyl group of shikimic acid using ATP as a cosubstrate.</text>
</comment>
<dbReference type="GO" id="GO:0004765">
    <property type="term" value="F:shikimate kinase activity"/>
    <property type="evidence" value="ECO:0007669"/>
    <property type="project" value="UniProtKB-UniRule"/>
</dbReference>
<dbReference type="AlphaFoldDB" id="A0A3S9T0W0"/>
<keyword evidence="11" id="KW-0479">Metal-binding</keyword>
<comment type="catalytic activity">
    <reaction evidence="10 11">
        <text>shikimate + ATP = 3-phosphoshikimate + ADP + H(+)</text>
        <dbReference type="Rhea" id="RHEA:13121"/>
        <dbReference type="ChEBI" id="CHEBI:15378"/>
        <dbReference type="ChEBI" id="CHEBI:30616"/>
        <dbReference type="ChEBI" id="CHEBI:36208"/>
        <dbReference type="ChEBI" id="CHEBI:145989"/>
        <dbReference type="ChEBI" id="CHEBI:456216"/>
        <dbReference type="EC" id="2.7.1.71"/>
    </reaction>
</comment>
<organism evidence="12 13">
    <name type="scientific">Anoxybacter fermentans</name>
    <dbReference type="NCBI Taxonomy" id="1323375"/>
    <lineage>
        <taxon>Bacteria</taxon>
        <taxon>Bacillati</taxon>
        <taxon>Bacillota</taxon>
        <taxon>Clostridia</taxon>
        <taxon>Halanaerobiales</taxon>
        <taxon>Anoxybacter</taxon>
    </lineage>
</organism>
<dbReference type="OrthoDB" id="9800332at2"/>
<evidence type="ECO:0000313" key="13">
    <source>
        <dbReference type="Proteomes" id="UP000267250"/>
    </source>
</evidence>
<dbReference type="HAMAP" id="MF_00109">
    <property type="entry name" value="Shikimate_kinase"/>
    <property type="match status" value="1"/>
</dbReference>
<gene>
    <name evidence="11" type="primary">aroK</name>
    <name evidence="12" type="ORF">BBF96_12700</name>
</gene>
<protein>
    <recommendedName>
        <fullName evidence="3 11">Shikimate kinase</fullName>
        <shortName evidence="11">SK</shortName>
        <ecNumber evidence="3 11">2.7.1.71</ecNumber>
    </recommendedName>
</protein>
<dbReference type="GO" id="GO:0000287">
    <property type="term" value="F:magnesium ion binding"/>
    <property type="evidence" value="ECO:0007669"/>
    <property type="project" value="UniProtKB-UniRule"/>
</dbReference>
<comment type="similarity">
    <text evidence="2 11">Belongs to the shikimate kinase family.</text>
</comment>
<dbReference type="InterPro" id="IPR027417">
    <property type="entry name" value="P-loop_NTPase"/>
</dbReference>
<dbReference type="InterPro" id="IPR000623">
    <property type="entry name" value="Shikimate_kinase/TSH1"/>
</dbReference>
<dbReference type="GO" id="GO:0009073">
    <property type="term" value="P:aromatic amino acid family biosynthetic process"/>
    <property type="evidence" value="ECO:0007669"/>
    <property type="project" value="UniProtKB-KW"/>
</dbReference>
<name>A0A3S9T0W0_9FIRM</name>
<evidence type="ECO:0000256" key="10">
    <source>
        <dbReference type="ARBA" id="ARBA00048567"/>
    </source>
</evidence>
<evidence type="ECO:0000313" key="12">
    <source>
        <dbReference type="EMBL" id="AZR74179.1"/>
    </source>
</evidence>
<evidence type="ECO:0000256" key="4">
    <source>
        <dbReference type="ARBA" id="ARBA00022605"/>
    </source>
</evidence>
<feature type="binding site" evidence="11">
    <location>
        <position position="61"/>
    </location>
    <ligand>
        <name>substrate</name>
    </ligand>
</feature>
<keyword evidence="13" id="KW-1185">Reference proteome</keyword>
<dbReference type="SUPFAM" id="SSF52540">
    <property type="entry name" value="P-loop containing nucleoside triphosphate hydrolases"/>
    <property type="match status" value="1"/>
</dbReference>
<comment type="subcellular location">
    <subcellularLocation>
        <location evidence="11">Cytoplasm</location>
    </subcellularLocation>
</comment>
<evidence type="ECO:0000256" key="11">
    <source>
        <dbReference type="HAMAP-Rule" id="MF_00109"/>
    </source>
</evidence>
<dbReference type="PANTHER" id="PTHR21087:SF16">
    <property type="entry name" value="SHIKIMATE KINASE 1, CHLOROPLASTIC"/>
    <property type="match status" value="1"/>
</dbReference>
<evidence type="ECO:0000256" key="9">
    <source>
        <dbReference type="ARBA" id="ARBA00023141"/>
    </source>
</evidence>
<keyword evidence="5 11" id="KW-0808">Transferase</keyword>
<evidence type="ECO:0000256" key="3">
    <source>
        <dbReference type="ARBA" id="ARBA00012154"/>
    </source>
</evidence>
<evidence type="ECO:0000256" key="1">
    <source>
        <dbReference type="ARBA" id="ARBA00004842"/>
    </source>
</evidence>
<keyword evidence="11" id="KW-0460">Magnesium</keyword>
<dbReference type="EC" id="2.7.1.71" evidence="3 11"/>
<keyword evidence="9 11" id="KW-0057">Aromatic amino acid biosynthesis</keyword>
<comment type="subunit">
    <text evidence="11">Monomer.</text>
</comment>
<feature type="binding site" evidence="11">
    <location>
        <position position="140"/>
    </location>
    <ligand>
        <name>substrate</name>
    </ligand>
</feature>